<protein>
    <submittedName>
        <fullName evidence="2">Uncharacterized protein</fullName>
    </submittedName>
</protein>
<feature type="transmembrane region" description="Helical" evidence="1">
    <location>
        <begin position="113"/>
        <end position="129"/>
    </location>
</feature>
<comment type="caution">
    <text evidence="2">The sequence shown here is derived from an EMBL/GenBank/DDBJ whole genome shotgun (WGS) entry which is preliminary data.</text>
</comment>
<feature type="transmembrane region" description="Helical" evidence="1">
    <location>
        <begin position="12"/>
        <end position="34"/>
    </location>
</feature>
<keyword evidence="1" id="KW-0812">Transmembrane</keyword>
<keyword evidence="1" id="KW-0472">Membrane</keyword>
<proteinExistence type="predicted"/>
<feature type="transmembrane region" description="Helical" evidence="1">
    <location>
        <begin position="136"/>
        <end position="158"/>
    </location>
</feature>
<evidence type="ECO:0000313" key="2">
    <source>
        <dbReference type="EMBL" id="KAK8944866.1"/>
    </source>
</evidence>
<gene>
    <name evidence="2" type="ORF">KSP39_PZI008282</name>
</gene>
<keyword evidence="3" id="KW-1185">Reference proteome</keyword>
<organism evidence="2 3">
    <name type="scientific">Platanthera zijinensis</name>
    <dbReference type="NCBI Taxonomy" id="2320716"/>
    <lineage>
        <taxon>Eukaryota</taxon>
        <taxon>Viridiplantae</taxon>
        <taxon>Streptophyta</taxon>
        <taxon>Embryophyta</taxon>
        <taxon>Tracheophyta</taxon>
        <taxon>Spermatophyta</taxon>
        <taxon>Magnoliopsida</taxon>
        <taxon>Liliopsida</taxon>
        <taxon>Asparagales</taxon>
        <taxon>Orchidaceae</taxon>
        <taxon>Orchidoideae</taxon>
        <taxon>Orchideae</taxon>
        <taxon>Orchidinae</taxon>
        <taxon>Platanthera</taxon>
    </lineage>
</organism>
<accession>A0AAP0BPK5</accession>
<reference evidence="2 3" key="1">
    <citation type="journal article" date="2022" name="Nat. Plants">
        <title>Genomes of leafy and leafless Platanthera orchids illuminate the evolution of mycoheterotrophy.</title>
        <authorList>
            <person name="Li M.H."/>
            <person name="Liu K.W."/>
            <person name="Li Z."/>
            <person name="Lu H.C."/>
            <person name="Ye Q.L."/>
            <person name="Zhang D."/>
            <person name="Wang J.Y."/>
            <person name="Li Y.F."/>
            <person name="Zhong Z.M."/>
            <person name="Liu X."/>
            <person name="Yu X."/>
            <person name="Liu D.K."/>
            <person name="Tu X.D."/>
            <person name="Liu B."/>
            <person name="Hao Y."/>
            <person name="Liao X.Y."/>
            <person name="Jiang Y.T."/>
            <person name="Sun W.H."/>
            <person name="Chen J."/>
            <person name="Chen Y.Q."/>
            <person name="Ai Y."/>
            <person name="Zhai J.W."/>
            <person name="Wu S.S."/>
            <person name="Zhou Z."/>
            <person name="Hsiao Y.Y."/>
            <person name="Wu W.L."/>
            <person name="Chen Y.Y."/>
            <person name="Lin Y.F."/>
            <person name="Hsu J.L."/>
            <person name="Li C.Y."/>
            <person name="Wang Z.W."/>
            <person name="Zhao X."/>
            <person name="Zhong W.Y."/>
            <person name="Ma X.K."/>
            <person name="Ma L."/>
            <person name="Huang J."/>
            <person name="Chen G.Z."/>
            <person name="Huang M.Z."/>
            <person name="Huang L."/>
            <person name="Peng D.H."/>
            <person name="Luo Y.B."/>
            <person name="Zou S.Q."/>
            <person name="Chen S.P."/>
            <person name="Lan S."/>
            <person name="Tsai W.C."/>
            <person name="Van de Peer Y."/>
            <person name="Liu Z.J."/>
        </authorList>
    </citation>
    <scope>NUCLEOTIDE SEQUENCE [LARGE SCALE GENOMIC DNA]</scope>
    <source>
        <strain evidence="2">Lor287</strain>
    </source>
</reference>
<dbReference type="EMBL" id="JBBWWQ010000006">
    <property type="protein sequence ID" value="KAK8944866.1"/>
    <property type="molecule type" value="Genomic_DNA"/>
</dbReference>
<name>A0AAP0BPK5_9ASPA</name>
<dbReference type="AlphaFoldDB" id="A0AAP0BPK5"/>
<evidence type="ECO:0000313" key="3">
    <source>
        <dbReference type="Proteomes" id="UP001418222"/>
    </source>
</evidence>
<evidence type="ECO:0000256" key="1">
    <source>
        <dbReference type="SAM" id="Phobius"/>
    </source>
</evidence>
<keyword evidence="1" id="KW-1133">Transmembrane helix</keyword>
<sequence length="169" mass="19619">MNALSNCFSDKLLLLLQYFPCLIIYPIRSLTLVFSLCDASNIESVEDDDNACLGIKSATIYPSSAIFFVLLPFLAQECVSSFSAQKNIWTFLCVSDRFLSFQIVVFLDRFLCFKLFYFVISSICILFLSSKNMLEIFCIILFRLCFRFFFQVCFFRSLPHPRNFLSLII</sequence>
<dbReference type="Proteomes" id="UP001418222">
    <property type="component" value="Unassembled WGS sequence"/>
</dbReference>